<evidence type="ECO:0000313" key="2">
    <source>
        <dbReference type="EMBL" id="CAK9015400.1"/>
    </source>
</evidence>
<evidence type="ECO:0000313" key="3">
    <source>
        <dbReference type="Proteomes" id="UP001642464"/>
    </source>
</evidence>
<feature type="non-terminal residue" evidence="2">
    <location>
        <position position="1"/>
    </location>
</feature>
<dbReference type="EMBL" id="CAXAMM010007782">
    <property type="protein sequence ID" value="CAK9015400.1"/>
    <property type="molecule type" value="Genomic_DNA"/>
</dbReference>
<sequence length="880" mass="99010">RGLEHRMRQICGLGQGPILMTAETIYGVLCQRVRILVTFGFALLFLSRTGWAENELPSVETLRTKVLHRLEEIRTLKFWAAQRVNGRTVATHQIDFAGDRVRCVESRNGLPVELPVDPAPLLGGLYECRQIVTPNAHYIYEPYPLETGNHNRARVVLRSETPSSESRLIPDWRLMGTLPVTPDTLASYSHNDLLLLPDATETRLEGVTLENGRRAILCESRNGESGDMLRTWVVPEWNHFIPRVELCSATGGCLTVRARSSAPNAAGLRFPEWVSFEVRDGDERISLEEWKLGQIQINPEFADDHFSIARLGLPTDSMVSVASGIRDESPEEYIWTGKELIPATSRPPAATPSRPTSWRYLRIAVACAGFGIVLGAGVSNLNRLGNWESHAILRDRFAMDLGQARDRQGRLLQDSSNRFNTEYTASVEGIVNLQRKQVISRLEIDGNIRFGDSFSQGGENELGSEWTRWTLFDGRDAWTYRPFRTSGVYRYGPSRLDFERPSASDVGPIDEHWFARGFACVDCVFDPRQCFGGPELAIEYLRSTAAAVEGLIASNAFDADLFRFNQRERNGIEYQWIVTDPSWSVPAYLRRRSEWVVAERSGYHFTRCRTIRQLDEEILFECHVDFRNQEGAFLPTAFVVRTYDPENGQYRFSRSVRFVEHQLDVEIDERTFSLGNFDLPRSVETFSSVTPDSLQPPAQRRTPERIPEDASTFVEGQPYEADLSQVWRSLLIVVGSPQRLGLDIVWHDDDAIPVGNHKIARGDGDTSHFHDNIEIHDPLAVQAVVDRCSPSPNRERHCFDLPHIPDCSVDDGTGAAGVAGGCGQQLSPDPRPHRPAGGGNQHVARLAVVDRFEFQFVGTRVFVSEVSPQHRPAAPHQDSP</sequence>
<feature type="region of interest" description="Disordered" evidence="1">
    <location>
        <begin position="818"/>
        <end position="840"/>
    </location>
</feature>
<keyword evidence="3" id="KW-1185">Reference proteome</keyword>
<accession>A0ABP0JLT9</accession>
<gene>
    <name evidence="2" type="ORF">SCF082_LOCUS12738</name>
</gene>
<protein>
    <submittedName>
        <fullName evidence="2">Uncharacterized protein</fullName>
    </submittedName>
</protein>
<name>A0ABP0JLT9_9DINO</name>
<dbReference type="Proteomes" id="UP001642464">
    <property type="component" value="Unassembled WGS sequence"/>
</dbReference>
<reference evidence="2 3" key="1">
    <citation type="submission" date="2024-02" db="EMBL/GenBank/DDBJ databases">
        <authorList>
            <person name="Chen Y."/>
            <person name="Shah S."/>
            <person name="Dougan E. K."/>
            <person name="Thang M."/>
            <person name="Chan C."/>
        </authorList>
    </citation>
    <scope>NUCLEOTIDE SEQUENCE [LARGE SCALE GENOMIC DNA]</scope>
</reference>
<organism evidence="2 3">
    <name type="scientific">Durusdinium trenchii</name>
    <dbReference type="NCBI Taxonomy" id="1381693"/>
    <lineage>
        <taxon>Eukaryota</taxon>
        <taxon>Sar</taxon>
        <taxon>Alveolata</taxon>
        <taxon>Dinophyceae</taxon>
        <taxon>Suessiales</taxon>
        <taxon>Symbiodiniaceae</taxon>
        <taxon>Durusdinium</taxon>
    </lineage>
</organism>
<evidence type="ECO:0000256" key="1">
    <source>
        <dbReference type="SAM" id="MobiDB-lite"/>
    </source>
</evidence>
<proteinExistence type="predicted"/>
<comment type="caution">
    <text evidence="2">The sequence shown here is derived from an EMBL/GenBank/DDBJ whole genome shotgun (WGS) entry which is preliminary data.</text>
</comment>